<dbReference type="WBParaSite" id="PS1159_v2.g24742.t1">
    <property type="protein sequence ID" value="PS1159_v2.g24742.t1"/>
    <property type="gene ID" value="PS1159_v2.g24742"/>
</dbReference>
<reference evidence="2" key="1">
    <citation type="submission" date="2022-11" db="UniProtKB">
        <authorList>
            <consortium name="WormBaseParasite"/>
        </authorList>
    </citation>
    <scope>IDENTIFICATION</scope>
</reference>
<evidence type="ECO:0000313" key="1">
    <source>
        <dbReference type="Proteomes" id="UP000887580"/>
    </source>
</evidence>
<protein>
    <submittedName>
        <fullName evidence="2">Thymosin beta</fullName>
    </submittedName>
</protein>
<proteinExistence type="predicted"/>
<sequence length="74" mass="8568">MAEVNTTELPKLDENVQTELTKQHALNHVDTVEKNKLPTKEDVEVERQQVQLKQGIENFRPDTLRQVSTDEKIV</sequence>
<accession>A0AC35G7C9</accession>
<organism evidence="1 2">
    <name type="scientific">Panagrolaimus sp. PS1159</name>
    <dbReference type="NCBI Taxonomy" id="55785"/>
    <lineage>
        <taxon>Eukaryota</taxon>
        <taxon>Metazoa</taxon>
        <taxon>Ecdysozoa</taxon>
        <taxon>Nematoda</taxon>
        <taxon>Chromadorea</taxon>
        <taxon>Rhabditida</taxon>
        <taxon>Tylenchina</taxon>
        <taxon>Panagrolaimomorpha</taxon>
        <taxon>Panagrolaimoidea</taxon>
        <taxon>Panagrolaimidae</taxon>
        <taxon>Panagrolaimus</taxon>
    </lineage>
</organism>
<evidence type="ECO:0000313" key="2">
    <source>
        <dbReference type="WBParaSite" id="PS1159_v2.g24742.t1"/>
    </source>
</evidence>
<name>A0AC35G7C9_9BILA</name>
<dbReference type="Proteomes" id="UP000887580">
    <property type="component" value="Unplaced"/>
</dbReference>